<evidence type="ECO:0000256" key="1">
    <source>
        <dbReference type="ARBA" id="ARBA00004141"/>
    </source>
</evidence>
<evidence type="ECO:0000256" key="3">
    <source>
        <dbReference type="ARBA" id="ARBA00022692"/>
    </source>
</evidence>
<evidence type="ECO:0000313" key="8">
    <source>
        <dbReference type="Proteomes" id="UP000003586"/>
    </source>
</evidence>
<dbReference type="GO" id="GO:0016020">
    <property type="term" value="C:membrane"/>
    <property type="evidence" value="ECO:0007669"/>
    <property type="project" value="UniProtKB-SubCell"/>
</dbReference>
<dbReference type="CDD" id="cd13964">
    <property type="entry name" value="PT_UbiA_1"/>
    <property type="match status" value="1"/>
</dbReference>
<reference evidence="7 8" key="1">
    <citation type="submission" date="2013-12" db="EMBL/GenBank/DDBJ databases">
        <authorList>
            <consortium name="DOE Joint Genome Institute"/>
            <person name="Eisen J."/>
            <person name="Huntemann M."/>
            <person name="Han J."/>
            <person name="Chen A."/>
            <person name="Kyrpides N."/>
            <person name="Mavromatis K."/>
            <person name="Markowitz V."/>
            <person name="Palaniappan K."/>
            <person name="Ivanova N."/>
            <person name="Schaumberg A."/>
            <person name="Pati A."/>
            <person name="Liolios K."/>
            <person name="Nordberg H.P."/>
            <person name="Cantor M.N."/>
            <person name="Hua S.X."/>
            <person name="Woyke T."/>
        </authorList>
    </citation>
    <scope>NUCLEOTIDE SEQUENCE [LARGE SCALE GENOMIC DNA]</scope>
    <source>
        <strain evidence="8">DSM 19437</strain>
    </source>
</reference>
<keyword evidence="4 6" id="KW-1133">Transmembrane helix</keyword>
<keyword evidence="2" id="KW-1003">Cell membrane</keyword>
<name>W0EUJ8_9BACT</name>
<evidence type="ECO:0000256" key="4">
    <source>
        <dbReference type="ARBA" id="ARBA00022989"/>
    </source>
</evidence>
<dbReference type="eggNOG" id="COG0382">
    <property type="taxonomic scope" value="Bacteria"/>
</dbReference>
<dbReference type="Gene3D" id="1.10.357.140">
    <property type="entry name" value="UbiA prenyltransferase"/>
    <property type="match status" value="1"/>
</dbReference>
<dbReference type="NCBIfam" id="NF035940">
    <property type="entry name" value="prenyl_rel_EboC"/>
    <property type="match status" value="1"/>
</dbReference>
<keyword evidence="8" id="KW-1185">Reference proteome</keyword>
<comment type="subcellular location">
    <subcellularLocation>
        <location evidence="1">Membrane</location>
        <topology evidence="1">Multi-pass membrane protein</topology>
    </subcellularLocation>
</comment>
<evidence type="ECO:0000256" key="2">
    <source>
        <dbReference type="ARBA" id="ARBA00022475"/>
    </source>
</evidence>
<feature type="transmembrane region" description="Helical" evidence="6">
    <location>
        <begin position="96"/>
        <end position="127"/>
    </location>
</feature>
<keyword evidence="7" id="KW-0808">Transferase</keyword>
<keyword evidence="3 6" id="KW-0812">Transmembrane</keyword>
<dbReference type="InterPro" id="IPR050475">
    <property type="entry name" value="Prenyltransferase_related"/>
</dbReference>
<feature type="transmembrane region" description="Helical" evidence="6">
    <location>
        <begin position="165"/>
        <end position="182"/>
    </location>
</feature>
<feature type="transmembrane region" description="Helical" evidence="6">
    <location>
        <begin position="250"/>
        <end position="268"/>
    </location>
</feature>
<proteinExistence type="predicted"/>
<dbReference type="EMBL" id="CP007035">
    <property type="protein sequence ID" value="AHF14490.1"/>
    <property type="molecule type" value="Genomic_DNA"/>
</dbReference>
<evidence type="ECO:0000256" key="6">
    <source>
        <dbReference type="SAM" id="Phobius"/>
    </source>
</evidence>
<dbReference type="STRING" id="929713.NIASO_03385"/>
<feature type="transmembrane region" description="Helical" evidence="6">
    <location>
        <begin position="274"/>
        <end position="293"/>
    </location>
</feature>
<sequence>MRRIFYYITLCRPANVITAMADVLAGVSIVLFYSSSYENSNFYYKSILLLTSTAGLYAGGIVFNDVFDAGLDRVERPERMIPSGIITEKAAKRYGCILFIIALISSALVSITSFVVACTIVVLALLYDSKSKHHSLAGPLNMGLCRGCNLLLGISLMPAVLKQNFYLAIVPVIYIFAVTTISRDEVHGGKRKNLATAFILYLLVFFILYMVCRHTGVYAGLWIVLPFCIAVMTPLYNAWQAPYAKNIVKAVKAGVLSIIFLDAAWAAIHQQVLLCGLILCFLPFSILLGKYFAIT</sequence>
<keyword evidence="5 6" id="KW-0472">Membrane</keyword>
<evidence type="ECO:0000256" key="5">
    <source>
        <dbReference type="ARBA" id="ARBA00023136"/>
    </source>
</evidence>
<feature type="transmembrane region" description="Helical" evidence="6">
    <location>
        <begin position="217"/>
        <end position="238"/>
    </location>
</feature>
<dbReference type="PANTHER" id="PTHR42723">
    <property type="entry name" value="CHLOROPHYLL SYNTHASE"/>
    <property type="match status" value="1"/>
</dbReference>
<feature type="transmembrane region" description="Helical" evidence="6">
    <location>
        <begin position="194"/>
        <end position="211"/>
    </location>
</feature>
<dbReference type="KEGG" id="nso:NIASO_03385"/>
<organism evidence="7 8">
    <name type="scientific">Niabella soli DSM 19437</name>
    <dbReference type="NCBI Taxonomy" id="929713"/>
    <lineage>
        <taxon>Bacteria</taxon>
        <taxon>Pseudomonadati</taxon>
        <taxon>Bacteroidota</taxon>
        <taxon>Chitinophagia</taxon>
        <taxon>Chitinophagales</taxon>
        <taxon>Chitinophagaceae</taxon>
        <taxon>Niabella</taxon>
    </lineage>
</organism>
<dbReference type="AlphaFoldDB" id="W0EUJ8"/>
<protein>
    <submittedName>
        <fullName evidence="7">Polyprenyltransferase</fullName>
    </submittedName>
</protein>
<dbReference type="GO" id="GO:0016765">
    <property type="term" value="F:transferase activity, transferring alkyl or aryl (other than methyl) groups"/>
    <property type="evidence" value="ECO:0007669"/>
    <property type="project" value="InterPro"/>
</dbReference>
<feature type="transmembrane region" description="Helical" evidence="6">
    <location>
        <begin position="12"/>
        <end position="34"/>
    </location>
</feature>
<accession>W0EUJ8</accession>
<dbReference type="HOGENOM" id="CLU_060108_2_0_10"/>
<gene>
    <name evidence="7" type="ORF">NIASO_03385</name>
</gene>
<dbReference type="Proteomes" id="UP000003586">
    <property type="component" value="Chromosome"/>
</dbReference>
<dbReference type="OrthoDB" id="2908954at2"/>
<dbReference type="Pfam" id="PF01040">
    <property type="entry name" value="UbiA"/>
    <property type="match status" value="1"/>
</dbReference>
<evidence type="ECO:0000313" key="7">
    <source>
        <dbReference type="EMBL" id="AHF14490.1"/>
    </source>
</evidence>
<dbReference type="PANTHER" id="PTHR42723:SF1">
    <property type="entry name" value="CHLOROPHYLL SYNTHASE, CHLOROPLASTIC"/>
    <property type="match status" value="1"/>
</dbReference>
<feature type="transmembrane region" description="Helical" evidence="6">
    <location>
        <begin position="46"/>
        <end position="67"/>
    </location>
</feature>
<dbReference type="InterPro" id="IPR044878">
    <property type="entry name" value="UbiA_sf"/>
</dbReference>
<dbReference type="RefSeq" id="WP_025298662.1">
    <property type="nucleotide sequence ID" value="NZ_CP007035.1"/>
</dbReference>
<dbReference type="InterPro" id="IPR000537">
    <property type="entry name" value="UbiA_prenyltransferase"/>
</dbReference>